<organism evidence="2 3">
    <name type="scientific">Morus notabilis</name>
    <dbReference type="NCBI Taxonomy" id="981085"/>
    <lineage>
        <taxon>Eukaryota</taxon>
        <taxon>Viridiplantae</taxon>
        <taxon>Streptophyta</taxon>
        <taxon>Embryophyta</taxon>
        <taxon>Tracheophyta</taxon>
        <taxon>Spermatophyta</taxon>
        <taxon>Magnoliopsida</taxon>
        <taxon>eudicotyledons</taxon>
        <taxon>Gunneridae</taxon>
        <taxon>Pentapetalae</taxon>
        <taxon>rosids</taxon>
        <taxon>fabids</taxon>
        <taxon>Rosales</taxon>
        <taxon>Moraceae</taxon>
        <taxon>Moreae</taxon>
        <taxon>Morus</taxon>
    </lineage>
</organism>
<dbReference type="EMBL" id="KE345330">
    <property type="protein sequence ID" value="EXC01469.1"/>
    <property type="molecule type" value="Genomic_DNA"/>
</dbReference>
<evidence type="ECO:0000313" key="2">
    <source>
        <dbReference type="EMBL" id="EXC01469.1"/>
    </source>
</evidence>
<feature type="compositionally biased region" description="Basic residues" evidence="1">
    <location>
        <begin position="1"/>
        <end position="18"/>
    </location>
</feature>
<proteinExistence type="predicted"/>
<evidence type="ECO:0000256" key="1">
    <source>
        <dbReference type="SAM" id="MobiDB-lite"/>
    </source>
</evidence>
<gene>
    <name evidence="2" type="ORF">L484_022041</name>
</gene>
<reference evidence="3" key="1">
    <citation type="submission" date="2013-01" db="EMBL/GenBank/DDBJ databases">
        <title>Draft Genome Sequence of a Mulberry Tree, Morus notabilis C.K. Schneid.</title>
        <authorList>
            <person name="He N."/>
            <person name="Zhao S."/>
        </authorList>
    </citation>
    <scope>NUCLEOTIDE SEQUENCE</scope>
</reference>
<keyword evidence="3" id="KW-1185">Reference proteome</keyword>
<name>W9RP75_9ROSA</name>
<dbReference type="Proteomes" id="UP000030645">
    <property type="component" value="Unassembled WGS sequence"/>
</dbReference>
<feature type="region of interest" description="Disordered" evidence="1">
    <location>
        <begin position="1"/>
        <end position="32"/>
    </location>
</feature>
<accession>W9RP75</accession>
<dbReference type="AlphaFoldDB" id="W9RP75"/>
<evidence type="ECO:0000313" key="3">
    <source>
        <dbReference type="Proteomes" id="UP000030645"/>
    </source>
</evidence>
<protein>
    <submittedName>
        <fullName evidence="2">Uncharacterized protein</fullName>
    </submittedName>
</protein>
<sequence>MDVQSHRKTPQHGNRQRRSQSSENFPTNFEISRGRMNNQLTFGICMDFDNYFRFWRIISDEALETKRTTAVASLYQEERTT</sequence>
<feature type="compositionally biased region" description="Polar residues" evidence="1">
    <location>
        <begin position="19"/>
        <end position="32"/>
    </location>
</feature>